<dbReference type="PROSITE" id="PS00086">
    <property type="entry name" value="CYTOCHROME_P450"/>
    <property type="match status" value="1"/>
</dbReference>
<dbReference type="GO" id="GO:0004497">
    <property type="term" value="F:monooxygenase activity"/>
    <property type="evidence" value="ECO:0007669"/>
    <property type="project" value="UniProtKB-KW"/>
</dbReference>
<accession>A0A0D0CW19</accession>
<dbReference type="InterPro" id="IPR050121">
    <property type="entry name" value="Cytochrome_P450_monoxygenase"/>
</dbReference>
<evidence type="ECO:0000256" key="13">
    <source>
        <dbReference type="PIRSR" id="PIRSR602401-1"/>
    </source>
</evidence>
<evidence type="ECO:0000256" key="6">
    <source>
        <dbReference type="ARBA" id="ARBA00022692"/>
    </source>
</evidence>
<dbReference type="GO" id="GO:0020037">
    <property type="term" value="F:heme binding"/>
    <property type="evidence" value="ECO:0007669"/>
    <property type="project" value="InterPro"/>
</dbReference>
<evidence type="ECO:0000313" key="16">
    <source>
        <dbReference type="Proteomes" id="UP000053593"/>
    </source>
</evidence>
<keyword evidence="6" id="KW-0812">Transmembrane</keyword>
<keyword evidence="5 13" id="KW-0349">Heme</keyword>
<dbReference type="PRINTS" id="PR00385">
    <property type="entry name" value="P450"/>
</dbReference>
<keyword evidence="16" id="KW-1185">Reference proteome</keyword>
<gene>
    <name evidence="15" type="ORF">GYMLUDRAFT_168094</name>
</gene>
<keyword evidence="12" id="KW-0472">Membrane</keyword>
<keyword evidence="9 14" id="KW-0560">Oxidoreductase</keyword>
<dbReference type="PRINTS" id="PR00463">
    <property type="entry name" value="EP450I"/>
</dbReference>
<organism evidence="15 16">
    <name type="scientific">Collybiopsis luxurians FD-317 M1</name>
    <dbReference type="NCBI Taxonomy" id="944289"/>
    <lineage>
        <taxon>Eukaryota</taxon>
        <taxon>Fungi</taxon>
        <taxon>Dikarya</taxon>
        <taxon>Basidiomycota</taxon>
        <taxon>Agaricomycotina</taxon>
        <taxon>Agaricomycetes</taxon>
        <taxon>Agaricomycetidae</taxon>
        <taxon>Agaricales</taxon>
        <taxon>Marasmiineae</taxon>
        <taxon>Omphalotaceae</taxon>
        <taxon>Collybiopsis</taxon>
        <taxon>Collybiopsis luxurians</taxon>
    </lineage>
</organism>
<evidence type="ECO:0000313" key="15">
    <source>
        <dbReference type="EMBL" id="KIK60268.1"/>
    </source>
</evidence>
<evidence type="ECO:0000256" key="2">
    <source>
        <dbReference type="ARBA" id="ARBA00004370"/>
    </source>
</evidence>
<dbReference type="Gene3D" id="1.10.630.10">
    <property type="entry name" value="Cytochrome P450"/>
    <property type="match status" value="1"/>
</dbReference>
<dbReference type="AlphaFoldDB" id="A0A0D0CW19"/>
<comment type="pathway">
    <text evidence="3">Secondary metabolite biosynthesis; terpenoid biosynthesis.</text>
</comment>
<evidence type="ECO:0000256" key="9">
    <source>
        <dbReference type="ARBA" id="ARBA00023002"/>
    </source>
</evidence>
<feature type="binding site" description="axial binding residue" evidence="13">
    <location>
        <position position="431"/>
    </location>
    <ligand>
        <name>heme</name>
        <dbReference type="ChEBI" id="CHEBI:30413"/>
    </ligand>
    <ligandPart>
        <name>Fe</name>
        <dbReference type="ChEBI" id="CHEBI:18248"/>
    </ligandPart>
</feature>
<dbReference type="InterPro" id="IPR002401">
    <property type="entry name" value="Cyt_P450_E_grp-I"/>
</dbReference>
<evidence type="ECO:0000256" key="7">
    <source>
        <dbReference type="ARBA" id="ARBA00022723"/>
    </source>
</evidence>
<comment type="cofactor">
    <cofactor evidence="1 13">
        <name>heme</name>
        <dbReference type="ChEBI" id="CHEBI:30413"/>
    </cofactor>
</comment>
<dbReference type="InterPro" id="IPR001128">
    <property type="entry name" value="Cyt_P450"/>
</dbReference>
<name>A0A0D0CW19_9AGAR</name>
<dbReference type="SUPFAM" id="SSF48264">
    <property type="entry name" value="Cytochrome P450"/>
    <property type="match status" value="1"/>
</dbReference>
<dbReference type="GO" id="GO:0016705">
    <property type="term" value="F:oxidoreductase activity, acting on paired donors, with incorporation or reduction of molecular oxygen"/>
    <property type="evidence" value="ECO:0007669"/>
    <property type="project" value="InterPro"/>
</dbReference>
<evidence type="ECO:0008006" key="17">
    <source>
        <dbReference type="Google" id="ProtNLM"/>
    </source>
</evidence>
<evidence type="ECO:0000256" key="14">
    <source>
        <dbReference type="RuleBase" id="RU000461"/>
    </source>
</evidence>
<dbReference type="GO" id="GO:0016020">
    <property type="term" value="C:membrane"/>
    <property type="evidence" value="ECO:0007669"/>
    <property type="project" value="UniProtKB-SubCell"/>
</dbReference>
<keyword evidence="8" id="KW-1133">Transmembrane helix</keyword>
<dbReference type="InterPro" id="IPR036396">
    <property type="entry name" value="Cyt_P450_sf"/>
</dbReference>
<dbReference type="PANTHER" id="PTHR24305">
    <property type="entry name" value="CYTOCHROME P450"/>
    <property type="match status" value="1"/>
</dbReference>
<dbReference type="HOGENOM" id="CLU_001570_5_11_1"/>
<evidence type="ECO:0000256" key="8">
    <source>
        <dbReference type="ARBA" id="ARBA00022989"/>
    </source>
</evidence>
<evidence type="ECO:0000256" key="1">
    <source>
        <dbReference type="ARBA" id="ARBA00001971"/>
    </source>
</evidence>
<reference evidence="15 16" key="1">
    <citation type="submission" date="2014-04" db="EMBL/GenBank/DDBJ databases">
        <title>Evolutionary Origins and Diversification of the Mycorrhizal Mutualists.</title>
        <authorList>
            <consortium name="DOE Joint Genome Institute"/>
            <consortium name="Mycorrhizal Genomics Consortium"/>
            <person name="Kohler A."/>
            <person name="Kuo A."/>
            <person name="Nagy L.G."/>
            <person name="Floudas D."/>
            <person name="Copeland A."/>
            <person name="Barry K.W."/>
            <person name="Cichocki N."/>
            <person name="Veneault-Fourrey C."/>
            <person name="LaButti K."/>
            <person name="Lindquist E.A."/>
            <person name="Lipzen A."/>
            <person name="Lundell T."/>
            <person name="Morin E."/>
            <person name="Murat C."/>
            <person name="Riley R."/>
            <person name="Ohm R."/>
            <person name="Sun H."/>
            <person name="Tunlid A."/>
            <person name="Henrissat B."/>
            <person name="Grigoriev I.V."/>
            <person name="Hibbett D.S."/>
            <person name="Martin F."/>
        </authorList>
    </citation>
    <scope>NUCLEOTIDE SEQUENCE [LARGE SCALE GENOMIC DNA]</scope>
    <source>
        <strain evidence="15 16">FD-317 M1</strain>
    </source>
</reference>
<keyword evidence="11 14" id="KW-0503">Monooxygenase</keyword>
<feature type="non-terminal residue" evidence="15">
    <location>
        <position position="494"/>
    </location>
</feature>
<dbReference type="InterPro" id="IPR017972">
    <property type="entry name" value="Cyt_P450_CS"/>
</dbReference>
<protein>
    <recommendedName>
        <fullName evidence="17">Cytochrome P450</fullName>
    </recommendedName>
</protein>
<comment type="subcellular location">
    <subcellularLocation>
        <location evidence="2">Membrane</location>
    </subcellularLocation>
</comment>
<evidence type="ECO:0000256" key="4">
    <source>
        <dbReference type="ARBA" id="ARBA00010617"/>
    </source>
</evidence>
<evidence type="ECO:0000256" key="11">
    <source>
        <dbReference type="ARBA" id="ARBA00023033"/>
    </source>
</evidence>
<dbReference type="OrthoDB" id="1470350at2759"/>
<keyword evidence="7 13" id="KW-0479">Metal-binding</keyword>
<proteinExistence type="inferred from homology"/>
<sequence length="494" mass="56128">LAGFEHALLNQTEVGAADYRWFKQYGSLFRNTGCFGEEVVMVSDPLGLHHILHTSGYHYPRAKDNRHMFRTLLGRGILWAEGDVHYRQRKALNPAFSWSQTKALLATFQRAAARLTLQWSLQIETEEIIIDLYSWFSKATLDIIGESAFDFEFGAVEGSPHELTHILENLLFVFSFIFPSKYVVLIRAFRRRFPSLSAVYSAHFPTKEEKRFSHFQEVAKKTARALLEKNQAESRFQGNKDVLDILAEANNAEDPKRRMDEDEILCQMATVVLGGHDTTASSLSFLIWELAKHPKDQEKVFQEIQHVRATKGGVLTPSEYDSMPYFNAVIKEGLRLHPASPNLPRYTEHDDVIPLAYSIISKAGKVLDQVPVPKGTRVIVAIGAYNRLPSLWGSDADEWNPSRFLHMKRDTDFGLGLYANLLSFSAGVRSCIGWRFALLETQAILFEILKQYEFSIPPAVNIHRVMGAIMVPFVQGREDEGPKMPLILKRRASN</sequence>
<dbReference type="Pfam" id="PF00067">
    <property type="entry name" value="p450"/>
    <property type="match status" value="1"/>
</dbReference>
<evidence type="ECO:0000256" key="5">
    <source>
        <dbReference type="ARBA" id="ARBA00022617"/>
    </source>
</evidence>
<dbReference type="GO" id="GO:0005506">
    <property type="term" value="F:iron ion binding"/>
    <property type="evidence" value="ECO:0007669"/>
    <property type="project" value="InterPro"/>
</dbReference>
<dbReference type="EMBL" id="KN834776">
    <property type="protein sequence ID" value="KIK60268.1"/>
    <property type="molecule type" value="Genomic_DNA"/>
</dbReference>
<dbReference type="Proteomes" id="UP000053593">
    <property type="component" value="Unassembled WGS sequence"/>
</dbReference>
<evidence type="ECO:0000256" key="3">
    <source>
        <dbReference type="ARBA" id="ARBA00004721"/>
    </source>
</evidence>
<comment type="similarity">
    <text evidence="4 14">Belongs to the cytochrome P450 family.</text>
</comment>
<evidence type="ECO:0000256" key="12">
    <source>
        <dbReference type="ARBA" id="ARBA00023136"/>
    </source>
</evidence>
<evidence type="ECO:0000256" key="10">
    <source>
        <dbReference type="ARBA" id="ARBA00023004"/>
    </source>
</evidence>
<keyword evidence="10 13" id="KW-0408">Iron</keyword>
<dbReference type="PANTHER" id="PTHR24305:SF166">
    <property type="entry name" value="CYTOCHROME P450 12A4, MITOCHONDRIAL-RELATED"/>
    <property type="match status" value="1"/>
</dbReference>